<evidence type="ECO:0000256" key="2">
    <source>
        <dbReference type="ARBA" id="ARBA00008114"/>
    </source>
</evidence>
<dbReference type="KEGG" id="copr:Cop2CBH44_20630"/>
<feature type="domain" description="Cation efflux protein cytoplasmic" evidence="9">
    <location>
        <begin position="222"/>
        <end position="299"/>
    </location>
</feature>
<evidence type="ECO:0000313" key="10">
    <source>
        <dbReference type="EMBL" id="BCI63710.1"/>
    </source>
</evidence>
<dbReference type="InterPro" id="IPR027470">
    <property type="entry name" value="Cation_efflux_CTD"/>
</dbReference>
<proteinExistence type="inferred from homology"/>
<evidence type="ECO:0000256" key="3">
    <source>
        <dbReference type="ARBA" id="ARBA00022448"/>
    </source>
</evidence>
<evidence type="ECO:0000256" key="1">
    <source>
        <dbReference type="ARBA" id="ARBA00004141"/>
    </source>
</evidence>
<evidence type="ECO:0000256" key="5">
    <source>
        <dbReference type="ARBA" id="ARBA00022989"/>
    </source>
</evidence>
<dbReference type="SUPFAM" id="SSF160240">
    <property type="entry name" value="Cation efflux protein cytoplasmic domain-like"/>
    <property type="match status" value="1"/>
</dbReference>
<dbReference type="PANTHER" id="PTHR43840">
    <property type="entry name" value="MITOCHONDRIAL METAL TRANSPORTER 1-RELATED"/>
    <property type="match status" value="1"/>
</dbReference>
<evidence type="ECO:0000256" key="4">
    <source>
        <dbReference type="ARBA" id="ARBA00022692"/>
    </source>
</evidence>
<dbReference type="EMBL" id="AP023322">
    <property type="protein sequence ID" value="BCI63710.1"/>
    <property type="molecule type" value="Genomic_DNA"/>
</dbReference>
<dbReference type="InterPro" id="IPR002524">
    <property type="entry name" value="Cation_efflux"/>
</dbReference>
<keyword evidence="4 7" id="KW-0812">Transmembrane</keyword>
<feature type="transmembrane region" description="Helical" evidence="7">
    <location>
        <begin position="169"/>
        <end position="187"/>
    </location>
</feature>
<dbReference type="NCBIfam" id="TIGR01297">
    <property type="entry name" value="CDF"/>
    <property type="match status" value="1"/>
</dbReference>
<accession>A0A7G1HVX0</accession>
<dbReference type="Pfam" id="PF01545">
    <property type="entry name" value="Cation_efflux"/>
    <property type="match status" value="1"/>
</dbReference>
<name>A0A7G1HVX0_9BACT</name>
<reference evidence="11" key="1">
    <citation type="submission" date="2020-07" db="EMBL/GenBank/DDBJ databases">
        <title>Complete genome sequencing of Coprobacter sp. strain 2CBH44.</title>
        <authorList>
            <person name="Sakamoto M."/>
            <person name="Murakami T."/>
            <person name="Mori H."/>
        </authorList>
    </citation>
    <scope>NUCLEOTIDE SEQUENCE [LARGE SCALE GENOMIC DNA]</scope>
    <source>
        <strain evidence="11">2CBH44</strain>
    </source>
</reference>
<evidence type="ECO:0000256" key="6">
    <source>
        <dbReference type="ARBA" id="ARBA00023136"/>
    </source>
</evidence>
<dbReference type="Gene3D" id="3.30.70.1350">
    <property type="entry name" value="Cation efflux protein, cytoplasmic domain"/>
    <property type="match status" value="1"/>
</dbReference>
<dbReference type="InterPro" id="IPR027469">
    <property type="entry name" value="Cation_efflux_TMD_sf"/>
</dbReference>
<evidence type="ECO:0000313" key="11">
    <source>
        <dbReference type="Proteomes" id="UP000594042"/>
    </source>
</evidence>
<keyword evidence="11" id="KW-1185">Reference proteome</keyword>
<dbReference type="AlphaFoldDB" id="A0A7G1HVX0"/>
<keyword evidence="5 7" id="KW-1133">Transmembrane helix</keyword>
<feature type="domain" description="Cation efflux protein transmembrane" evidence="8">
    <location>
        <begin position="28"/>
        <end position="218"/>
    </location>
</feature>
<dbReference type="GO" id="GO:0015093">
    <property type="term" value="F:ferrous iron transmembrane transporter activity"/>
    <property type="evidence" value="ECO:0007669"/>
    <property type="project" value="TreeGrafter"/>
</dbReference>
<feature type="transmembrane region" description="Helical" evidence="7">
    <location>
        <begin position="129"/>
        <end position="148"/>
    </location>
</feature>
<protein>
    <submittedName>
        <fullName evidence="10">Cation transporter</fullName>
    </submittedName>
</protein>
<evidence type="ECO:0000259" key="8">
    <source>
        <dbReference type="Pfam" id="PF01545"/>
    </source>
</evidence>
<dbReference type="GO" id="GO:0015341">
    <property type="term" value="F:zinc efflux antiporter activity"/>
    <property type="evidence" value="ECO:0007669"/>
    <property type="project" value="TreeGrafter"/>
</dbReference>
<sequence>MPGEIFITSMNTIFKEEVYKQKVQKYLVIGSILLMAGKFIAYYLTNSVGILTDAMESIVNVFAGFIGLYSLHISTKPKDSNHPFGHGKVELISASIEGLLIIFAGITIISEGIKRFFNPGIVEKLDIGIIIIILAGIINFFMGTYSIYIGKKYNSIALIAGGKHLQSDTYSTIGLTVGLIILWFTKIEWIDSILALIFGGIIVITGILILKKTITNLLDTADSKELNTLADILEKHRQNDWIDIHNLKMIKYGNLFYIDCDLTLPWYYSIRQGHKACSELEKIISNNYSSKVLLSVHSDSCDEKYCSYCNIPICPHRKAKFIFHQQFSLKDITKSDEDKNEKY</sequence>
<dbReference type="SUPFAM" id="SSF161111">
    <property type="entry name" value="Cation efflux protein transmembrane domain-like"/>
    <property type="match status" value="1"/>
</dbReference>
<gene>
    <name evidence="10" type="ORF">Cop2CBH44_20630</name>
</gene>
<keyword evidence="3" id="KW-0813">Transport</keyword>
<keyword evidence="6 7" id="KW-0472">Membrane</keyword>
<dbReference type="GO" id="GO:0015086">
    <property type="term" value="F:cadmium ion transmembrane transporter activity"/>
    <property type="evidence" value="ECO:0007669"/>
    <property type="project" value="TreeGrafter"/>
</dbReference>
<dbReference type="Proteomes" id="UP000594042">
    <property type="component" value="Chromosome"/>
</dbReference>
<feature type="transmembrane region" description="Helical" evidence="7">
    <location>
        <begin position="91"/>
        <end position="109"/>
    </location>
</feature>
<evidence type="ECO:0000259" key="9">
    <source>
        <dbReference type="Pfam" id="PF16916"/>
    </source>
</evidence>
<dbReference type="GO" id="GO:0006882">
    <property type="term" value="P:intracellular zinc ion homeostasis"/>
    <property type="evidence" value="ECO:0007669"/>
    <property type="project" value="TreeGrafter"/>
</dbReference>
<dbReference type="Gene3D" id="1.20.1510.10">
    <property type="entry name" value="Cation efflux protein transmembrane domain"/>
    <property type="match status" value="1"/>
</dbReference>
<feature type="transmembrane region" description="Helical" evidence="7">
    <location>
        <begin position="50"/>
        <end position="71"/>
    </location>
</feature>
<dbReference type="GO" id="GO:0005886">
    <property type="term" value="C:plasma membrane"/>
    <property type="evidence" value="ECO:0007669"/>
    <property type="project" value="TreeGrafter"/>
</dbReference>
<organism evidence="10 11">
    <name type="scientific">Coprobacter secundus subsp. similis</name>
    <dbReference type="NCBI Taxonomy" id="2751153"/>
    <lineage>
        <taxon>Bacteria</taxon>
        <taxon>Pseudomonadati</taxon>
        <taxon>Bacteroidota</taxon>
        <taxon>Bacteroidia</taxon>
        <taxon>Bacteroidales</taxon>
        <taxon>Barnesiellaceae</taxon>
        <taxon>Coprobacter</taxon>
    </lineage>
</organism>
<feature type="transmembrane region" description="Helical" evidence="7">
    <location>
        <begin position="193"/>
        <end position="210"/>
    </location>
</feature>
<comment type="subcellular location">
    <subcellularLocation>
        <location evidence="1">Membrane</location>
        <topology evidence="1">Multi-pass membrane protein</topology>
    </subcellularLocation>
</comment>
<dbReference type="InterPro" id="IPR050291">
    <property type="entry name" value="CDF_Transporter"/>
</dbReference>
<dbReference type="InterPro" id="IPR058533">
    <property type="entry name" value="Cation_efflux_TM"/>
</dbReference>
<dbReference type="PANTHER" id="PTHR43840:SF15">
    <property type="entry name" value="MITOCHONDRIAL METAL TRANSPORTER 1-RELATED"/>
    <property type="match status" value="1"/>
</dbReference>
<dbReference type="InterPro" id="IPR036837">
    <property type="entry name" value="Cation_efflux_CTD_sf"/>
</dbReference>
<evidence type="ECO:0000256" key="7">
    <source>
        <dbReference type="SAM" id="Phobius"/>
    </source>
</evidence>
<dbReference type="Pfam" id="PF16916">
    <property type="entry name" value="ZT_dimer"/>
    <property type="match status" value="1"/>
</dbReference>
<feature type="transmembrane region" description="Helical" evidence="7">
    <location>
        <begin position="26"/>
        <end position="44"/>
    </location>
</feature>
<comment type="similarity">
    <text evidence="2">Belongs to the cation diffusion facilitator (CDF) transporter (TC 2.A.4) family.</text>
</comment>